<keyword evidence="11" id="KW-0325">Glycoprotein</keyword>
<keyword evidence="6 12" id="KW-0547">Nucleotide-binding</keyword>
<dbReference type="Gene3D" id="3.30.200.20">
    <property type="entry name" value="Phosphorylase Kinase, domain 1"/>
    <property type="match status" value="1"/>
</dbReference>
<evidence type="ECO:0000256" key="14">
    <source>
        <dbReference type="SAM" id="Phobius"/>
    </source>
</evidence>
<evidence type="ECO:0000259" key="16">
    <source>
        <dbReference type="PROSITE" id="PS50011"/>
    </source>
</evidence>
<dbReference type="HOGENOM" id="CLU_000288_43_7_1"/>
<dbReference type="PANTHER" id="PTHR46008:SF62">
    <property type="entry name" value="PROTEIN KINASE DOMAIN-CONTAINING PROTEIN"/>
    <property type="match status" value="1"/>
</dbReference>
<dbReference type="Pfam" id="PF07714">
    <property type="entry name" value="PK_Tyr_Ser-Thr"/>
    <property type="match status" value="1"/>
</dbReference>
<evidence type="ECO:0000256" key="7">
    <source>
        <dbReference type="ARBA" id="ARBA00022777"/>
    </source>
</evidence>
<keyword evidence="4 14" id="KW-0812">Transmembrane</keyword>
<dbReference type="InterPro" id="IPR008271">
    <property type="entry name" value="Ser/Thr_kinase_AS"/>
</dbReference>
<keyword evidence="5 15" id="KW-0732">Signal</keyword>
<reference evidence="18" key="2">
    <citation type="submission" date="2013-12" db="EMBL/GenBank/DDBJ databases">
        <authorList>
            <person name="Yu Y."/>
            <person name="Lee S."/>
            <person name="de Baynast K."/>
            <person name="Wissotski M."/>
            <person name="Liu L."/>
            <person name="Talag J."/>
            <person name="Goicoechea J."/>
            <person name="Angelova A."/>
            <person name="Jetty R."/>
            <person name="Kudrna D."/>
            <person name="Golser W."/>
            <person name="Rivera L."/>
            <person name="Zhang J."/>
            <person name="Wing R."/>
        </authorList>
    </citation>
    <scope>NUCLEOTIDE SEQUENCE</scope>
</reference>
<evidence type="ECO:0000256" key="6">
    <source>
        <dbReference type="ARBA" id="ARBA00022741"/>
    </source>
</evidence>
<dbReference type="GO" id="GO:0005886">
    <property type="term" value="C:plasma membrane"/>
    <property type="evidence" value="ECO:0007669"/>
    <property type="project" value="UniProtKB-ARBA"/>
</dbReference>
<dbReference type="PROSITE" id="PS00107">
    <property type="entry name" value="PROTEIN_KINASE_ATP"/>
    <property type="match status" value="1"/>
</dbReference>
<dbReference type="PROSITE" id="PS00108">
    <property type="entry name" value="PROTEIN_KINASE_ST"/>
    <property type="match status" value="1"/>
</dbReference>
<reference evidence="17" key="3">
    <citation type="submission" date="2015-04" db="UniProtKB">
        <authorList>
            <consortium name="EnsemblPlants"/>
        </authorList>
    </citation>
    <scope>IDENTIFICATION</scope>
</reference>
<evidence type="ECO:0000256" key="13">
    <source>
        <dbReference type="SAM" id="MobiDB-lite"/>
    </source>
</evidence>
<evidence type="ECO:0000256" key="3">
    <source>
        <dbReference type="ARBA" id="ARBA00022679"/>
    </source>
</evidence>
<dbReference type="Gramene" id="LPERR12G14820.1">
    <property type="protein sequence ID" value="LPERR12G14820.1"/>
    <property type="gene ID" value="LPERR12G14820"/>
</dbReference>
<dbReference type="GO" id="GO:0004674">
    <property type="term" value="F:protein serine/threonine kinase activity"/>
    <property type="evidence" value="ECO:0007669"/>
    <property type="project" value="UniProtKB-KW"/>
</dbReference>
<evidence type="ECO:0000256" key="2">
    <source>
        <dbReference type="ARBA" id="ARBA00022527"/>
    </source>
</evidence>
<dbReference type="STRING" id="77586.A0A0D9Y131"/>
<feature type="chain" id="PRO_5002350554" description="Protein kinase domain-containing protein" evidence="15">
    <location>
        <begin position="22"/>
        <end position="771"/>
    </location>
</feature>
<name>A0A0D9Y131_9ORYZ</name>
<evidence type="ECO:0000256" key="11">
    <source>
        <dbReference type="ARBA" id="ARBA00023180"/>
    </source>
</evidence>
<dbReference type="SMART" id="SM00220">
    <property type="entry name" value="S_TKc"/>
    <property type="match status" value="1"/>
</dbReference>
<dbReference type="FunFam" id="1.10.510.10:FF:000161">
    <property type="entry name" value="Wall-associated receptor kinase-like 20"/>
    <property type="match status" value="1"/>
</dbReference>
<dbReference type="InterPro" id="IPR000719">
    <property type="entry name" value="Prot_kinase_dom"/>
</dbReference>
<dbReference type="AlphaFoldDB" id="A0A0D9Y131"/>
<evidence type="ECO:0000256" key="15">
    <source>
        <dbReference type="SAM" id="SignalP"/>
    </source>
</evidence>
<dbReference type="PROSITE" id="PS50011">
    <property type="entry name" value="PROTEIN_KINASE_DOM"/>
    <property type="match status" value="1"/>
</dbReference>
<keyword evidence="7" id="KW-0418">Kinase</keyword>
<feature type="transmembrane region" description="Helical" evidence="14">
    <location>
        <begin position="299"/>
        <end position="320"/>
    </location>
</feature>
<evidence type="ECO:0000313" key="18">
    <source>
        <dbReference type="Proteomes" id="UP000032180"/>
    </source>
</evidence>
<feature type="binding site" evidence="12">
    <location>
        <position position="399"/>
    </location>
    <ligand>
        <name>ATP</name>
        <dbReference type="ChEBI" id="CHEBI:30616"/>
    </ligand>
</feature>
<evidence type="ECO:0000256" key="9">
    <source>
        <dbReference type="ARBA" id="ARBA00022989"/>
    </source>
</evidence>
<evidence type="ECO:0000256" key="10">
    <source>
        <dbReference type="ARBA" id="ARBA00023136"/>
    </source>
</evidence>
<dbReference type="InterPro" id="IPR001245">
    <property type="entry name" value="Ser-Thr/Tyr_kinase_cat_dom"/>
</dbReference>
<keyword evidence="2" id="KW-0723">Serine/threonine-protein kinase</keyword>
<dbReference type="PANTHER" id="PTHR46008">
    <property type="entry name" value="LEAF RUST 10 DISEASE-RESISTANCE LOCUS RECEPTOR-LIKE PROTEIN KINASE-LIKE 1.4"/>
    <property type="match status" value="1"/>
</dbReference>
<dbReference type="Proteomes" id="UP000032180">
    <property type="component" value="Chromosome 12"/>
</dbReference>
<evidence type="ECO:0000256" key="1">
    <source>
        <dbReference type="ARBA" id="ARBA00004167"/>
    </source>
</evidence>
<evidence type="ECO:0000313" key="17">
    <source>
        <dbReference type="EnsemblPlants" id="LPERR12G14820.1"/>
    </source>
</evidence>
<proteinExistence type="predicted"/>
<comment type="subcellular location">
    <subcellularLocation>
        <location evidence="1">Membrane</location>
        <topology evidence="1">Single-pass membrane protein</topology>
    </subcellularLocation>
</comment>
<dbReference type="EnsemblPlants" id="LPERR12G14820.1">
    <property type="protein sequence ID" value="LPERR12G14820.1"/>
    <property type="gene ID" value="LPERR12G14820"/>
</dbReference>
<evidence type="ECO:0000256" key="4">
    <source>
        <dbReference type="ARBA" id="ARBA00022692"/>
    </source>
</evidence>
<evidence type="ECO:0000256" key="8">
    <source>
        <dbReference type="ARBA" id="ARBA00022840"/>
    </source>
</evidence>
<dbReference type="InterPro" id="IPR011009">
    <property type="entry name" value="Kinase-like_dom_sf"/>
</dbReference>
<keyword evidence="9 14" id="KW-1133">Transmembrane helix</keyword>
<accession>A0A0D9Y131</accession>
<evidence type="ECO:0000256" key="12">
    <source>
        <dbReference type="PROSITE-ProRule" id="PRU10141"/>
    </source>
</evidence>
<reference evidence="17 18" key="1">
    <citation type="submission" date="2012-08" db="EMBL/GenBank/DDBJ databases">
        <title>Oryza genome evolution.</title>
        <authorList>
            <person name="Wing R.A."/>
        </authorList>
    </citation>
    <scope>NUCLEOTIDE SEQUENCE</scope>
</reference>
<keyword evidence="8 12" id="KW-0067">ATP-binding</keyword>
<sequence length="771" mass="81304">MSLAACLLLFFLSILPDETLSATTAVSGAGGGSGCQRLCGGMVVPYPFGFSGSCPIMLSCAVDADGNSTAALIPPTNSSSSSSTSYAVGTFSSANSTFVVSMPPSCVRGVADARRWLSGDNYGVTSHTGLFVRGCRNASSTNCTVPVDTIWSTLRTAGDCAGANETVPASVTCVATVSTEAERASGVGVMFAEWDKVEHELRCDRLLTSVYGQTPATGGSTFSLEFAVAQMGWWLNGSCNHTDLAAGVRCAGNATCHDVKTPSGGWGHRCRCLPGMDGDGFDAGEGCRFPAKKSSMKKVLIIVGGILAGVVAAGVLLCCVRRRSSGGGHRGFDKLTAKKLLSEAASSSGVPVYTYHEVARATNSFSHTHRLGTGAYGTVYVGKLPSSSPSPSPSLVAIKRLRRRLHDDGEDDAAIAVLLNEVKLISSVSHPNLVRLLGCCLDRGEQILVYEFVPNGTLSNHLAAGDLPWRARLGVAAETAAAIAYLHATRPPILHRDIKSSNILLDGDLRPKLADFGLSRAVGGLQASMSHVSTAPQGTPGYLDPEYHQNFHLSDKSDVYSFGVVLLELITAMKVVDFGRPADEVNLASLALDRIGKGRVDDIVDPALVDRGDEWVMLSVRHVSELAFRCLAFQKDVRPCMSEVAAELHQIRDAAPASVPVVARTGVGRPMTVDVGFNGMDTVTAATKRTYPTNILHLAPETEGAPEEHRMCFKVECNKCGKLTWSGCGKHVASVYDGIEKGKHCSCKPWPGVDTKSDGSTSTPKEGEAKA</sequence>
<dbReference type="InterPro" id="IPR017441">
    <property type="entry name" value="Protein_kinase_ATP_BS"/>
</dbReference>
<dbReference type="Gene3D" id="1.10.510.10">
    <property type="entry name" value="Transferase(Phosphotransferase) domain 1"/>
    <property type="match status" value="1"/>
</dbReference>
<dbReference type="eggNOG" id="KOG1187">
    <property type="taxonomic scope" value="Eukaryota"/>
</dbReference>
<dbReference type="SUPFAM" id="SSF56112">
    <property type="entry name" value="Protein kinase-like (PK-like)"/>
    <property type="match status" value="1"/>
</dbReference>
<keyword evidence="18" id="KW-1185">Reference proteome</keyword>
<dbReference type="GO" id="GO:0005524">
    <property type="term" value="F:ATP binding"/>
    <property type="evidence" value="ECO:0007669"/>
    <property type="project" value="UniProtKB-UniRule"/>
</dbReference>
<feature type="domain" description="Protein kinase" evidence="16">
    <location>
        <begin position="365"/>
        <end position="652"/>
    </location>
</feature>
<feature type="region of interest" description="Disordered" evidence="13">
    <location>
        <begin position="749"/>
        <end position="771"/>
    </location>
</feature>
<organism evidence="17 18">
    <name type="scientific">Leersia perrieri</name>
    <dbReference type="NCBI Taxonomy" id="77586"/>
    <lineage>
        <taxon>Eukaryota</taxon>
        <taxon>Viridiplantae</taxon>
        <taxon>Streptophyta</taxon>
        <taxon>Embryophyta</taxon>
        <taxon>Tracheophyta</taxon>
        <taxon>Spermatophyta</taxon>
        <taxon>Magnoliopsida</taxon>
        <taxon>Liliopsida</taxon>
        <taxon>Poales</taxon>
        <taxon>Poaceae</taxon>
        <taxon>BOP clade</taxon>
        <taxon>Oryzoideae</taxon>
        <taxon>Oryzeae</taxon>
        <taxon>Oryzinae</taxon>
        <taxon>Leersia</taxon>
    </lineage>
</organism>
<keyword evidence="3" id="KW-0808">Transferase</keyword>
<protein>
    <recommendedName>
        <fullName evidence="16">Protein kinase domain-containing protein</fullName>
    </recommendedName>
</protein>
<evidence type="ECO:0000256" key="5">
    <source>
        <dbReference type="ARBA" id="ARBA00022729"/>
    </source>
</evidence>
<keyword evidence="10 14" id="KW-0472">Membrane</keyword>
<feature type="signal peptide" evidence="15">
    <location>
        <begin position="1"/>
        <end position="21"/>
    </location>
</feature>